<accession>A0A927UC52</accession>
<dbReference type="AlphaFoldDB" id="A0A927UC52"/>
<dbReference type="EMBL" id="SVER01000017">
    <property type="protein sequence ID" value="MBE5919720.1"/>
    <property type="molecule type" value="Genomic_DNA"/>
</dbReference>
<dbReference type="Proteomes" id="UP000766246">
    <property type="component" value="Unassembled WGS sequence"/>
</dbReference>
<evidence type="ECO:0000313" key="2">
    <source>
        <dbReference type="Proteomes" id="UP000766246"/>
    </source>
</evidence>
<comment type="caution">
    <text evidence="1">The sequence shown here is derived from an EMBL/GenBank/DDBJ whole genome shotgun (WGS) entry which is preliminary data.</text>
</comment>
<protein>
    <submittedName>
        <fullName evidence="1">Uncharacterized protein</fullName>
    </submittedName>
</protein>
<name>A0A927UC52_9FIRM</name>
<sequence length="300" mass="33962">MRKLNNEDVEIMVDEVTEDTVKIIAFVKKDTCMDILDEEFSAGGWSVEYKDGAINGHFKVCKLGVKQEDGTWTYKESTGMVEMEGNEKHYHKLVEANAFKRACKVWGIGKELNSISAIEIPIYENVGDGLGDYDIVNHEYKYMGKNQGSFRKTVDVKEVDGEVVCVDKLAIKNLLYHTEAGKETKIGFFRIANLSQNSFIYTFNELNDVEQKELKIEEIKKAAEKRRSDVKRLKVIEDFEVSRQFEGMDLKPDCGSIKIQNKTLGELSDGELALVYSKTKKPEIKAAARNGCQSRGIKVS</sequence>
<reference evidence="1" key="1">
    <citation type="submission" date="2019-04" db="EMBL/GenBank/DDBJ databases">
        <title>Evolution of Biomass-Degrading Anaerobic Consortia Revealed by Metagenomics.</title>
        <authorList>
            <person name="Peng X."/>
        </authorList>
    </citation>
    <scope>NUCLEOTIDE SEQUENCE</scope>
    <source>
        <strain evidence="1">SIG311</strain>
    </source>
</reference>
<evidence type="ECO:0000313" key="1">
    <source>
        <dbReference type="EMBL" id="MBE5919720.1"/>
    </source>
</evidence>
<proteinExistence type="predicted"/>
<gene>
    <name evidence="1" type="ORF">E7272_07720</name>
</gene>
<organism evidence="1 2">
    <name type="scientific">Pseudobutyrivibrio ruminis</name>
    <dbReference type="NCBI Taxonomy" id="46206"/>
    <lineage>
        <taxon>Bacteria</taxon>
        <taxon>Bacillati</taxon>
        <taxon>Bacillota</taxon>
        <taxon>Clostridia</taxon>
        <taxon>Lachnospirales</taxon>
        <taxon>Lachnospiraceae</taxon>
        <taxon>Pseudobutyrivibrio</taxon>
    </lineage>
</organism>